<evidence type="ECO:0000313" key="2">
    <source>
        <dbReference type="EMBL" id="RNI08498.1"/>
    </source>
</evidence>
<evidence type="ECO:0000313" key="3">
    <source>
        <dbReference type="Proteomes" id="UP000267921"/>
    </source>
</evidence>
<dbReference type="AlphaFoldDB" id="A0A3M9L7R6"/>
<reference evidence="2 3" key="1">
    <citation type="submission" date="2018-10" db="EMBL/GenBank/DDBJ databases">
        <title>Cultivation of a novel Methanohalophilus strain from Kebrit Deep of the Red Sea and a genomic comparison of members of the genus Methanohalophilus.</title>
        <authorList>
            <person name="Guan Y."/>
            <person name="Ngugi D.K."/>
            <person name="Stingl U."/>
        </authorList>
    </citation>
    <scope>NUCLEOTIDE SEQUENCE [LARGE SCALE GENOMIC DNA]</scope>
    <source>
        <strain evidence="2 3">DSM 3094</strain>
    </source>
</reference>
<dbReference type="GeneID" id="80402717"/>
<dbReference type="InterPro" id="IPR036220">
    <property type="entry name" value="UDP-Glc/GDP-Man_DH_C_sf"/>
</dbReference>
<dbReference type="Gene3D" id="3.40.50.720">
    <property type="entry name" value="NAD(P)-binding Rossmann-like Domain"/>
    <property type="match status" value="1"/>
</dbReference>
<name>A0A3M9L7R6_9EURY</name>
<organism evidence="2 3">
    <name type="scientific">Methanohalophilus halophilus</name>
    <dbReference type="NCBI Taxonomy" id="2177"/>
    <lineage>
        <taxon>Archaea</taxon>
        <taxon>Methanobacteriati</taxon>
        <taxon>Methanobacteriota</taxon>
        <taxon>Stenosarchaea group</taxon>
        <taxon>Methanomicrobia</taxon>
        <taxon>Methanosarcinales</taxon>
        <taxon>Methanosarcinaceae</taxon>
        <taxon>Methanohalophilus</taxon>
    </lineage>
</organism>
<proteinExistence type="predicted"/>
<accession>A0A3M9L7R6</accession>
<gene>
    <name evidence="2" type="ORF">EFE40_07880</name>
</gene>
<protein>
    <recommendedName>
        <fullName evidence="1">UDP-glucose/GDP-mannose dehydrogenase C-terminal domain-containing protein</fullName>
    </recommendedName>
</protein>
<dbReference type="GO" id="GO:0051287">
    <property type="term" value="F:NAD binding"/>
    <property type="evidence" value="ECO:0007669"/>
    <property type="project" value="InterPro"/>
</dbReference>
<dbReference type="GO" id="GO:0016616">
    <property type="term" value="F:oxidoreductase activity, acting on the CH-OH group of donors, NAD or NADP as acceptor"/>
    <property type="evidence" value="ECO:0007669"/>
    <property type="project" value="InterPro"/>
</dbReference>
<dbReference type="InterPro" id="IPR014027">
    <property type="entry name" value="UDP-Glc/GDP-Man_DH_C"/>
</dbReference>
<dbReference type="OrthoDB" id="372050at2157"/>
<dbReference type="Pfam" id="PF03720">
    <property type="entry name" value="UDPG_MGDP_dh_C"/>
    <property type="match status" value="1"/>
</dbReference>
<dbReference type="EMBL" id="RJJG01000005">
    <property type="protein sequence ID" value="RNI08498.1"/>
    <property type="molecule type" value="Genomic_DNA"/>
</dbReference>
<dbReference type="RefSeq" id="WP_072562272.1">
    <property type="nucleotide sequence ID" value="NZ_CP017921.1"/>
</dbReference>
<sequence length="33" mass="3529">MVTSKKNIGDTRESPSIKIIEELVGNGANVKSI</sequence>
<feature type="domain" description="UDP-glucose/GDP-mannose dehydrogenase C-terminal" evidence="1">
    <location>
        <begin position="2"/>
        <end position="31"/>
    </location>
</feature>
<comment type="caution">
    <text evidence="2">The sequence shown here is derived from an EMBL/GenBank/DDBJ whole genome shotgun (WGS) entry which is preliminary data.</text>
</comment>
<evidence type="ECO:0000259" key="1">
    <source>
        <dbReference type="Pfam" id="PF03720"/>
    </source>
</evidence>
<dbReference type="Proteomes" id="UP000267921">
    <property type="component" value="Unassembled WGS sequence"/>
</dbReference>
<dbReference type="SUPFAM" id="SSF52413">
    <property type="entry name" value="UDP-glucose/GDP-mannose dehydrogenase C-terminal domain"/>
    <property type="match status" value="1"/>
</dbReference>